<evidence type="ECO:0000256" key="4">
    <source>
        <dbReference type="ARBA" id="ARBA00023242"/>
    </source>
</evidence>
<evidence type="ECO:0000256" key="5">
    <source>
        <dbReference type="ARBA" id="ARBA00037338"/>
    </source>
</evidence>
<feature type="repeat" description="WD" evidence="6">
    <location>
        <begin position="208"/>
        <end position="249"/>
    </location>
</feature>
<dbReference type="SMART" id="SM00320">
    <property type="entry name" value="WD40"/>
    <property type="match status" value="13"/>
</dbReference>
<keyword evidence="10" id="KW-1185">Reference proteome</keyword>
<dbReference type="InterPro" id="IPR013934">
    <property type="entry name" value="Utp13_C"/>
</dbReference>
<comment type="function">
    <text evidence="5">Component of the ASTRA complex involved in chromatin remodeling.</text>
</comment>
<dbReference type="EMBL" id="ML121528">
    <property type="protein sequence ID" value="RPB28838.1"/>
    <property type="molecule type" value="Genomic_DNA"/>
</dbReference>
<feature type="repeat" description="WD" evidence="6">
    <location>
        <begin position="185"/>
        <end position="207"/>
    </location>
</feature>
<feature type="repeat" description="WD" evidence="6">
    <location>
        <begin position="498"/>
        <end position="539"/>
    </location>
</feature>
<dbReference type="GO" id="GO:0034511">
    <property type="term" value="F:U3 snoRNA binding"/>
    <property type="evidence" value="ECO:0007669"/>
    <property type="project" value="TreeGrafter"/>
</dbReference>
<dbReference type="FunFam" id="2.130.10.10:FF:001009">
    <property type="entry name" value="Small nucleolar ribonucleoprotein complex subunit, putative"/>
    <property type="match status" value="1"/>
</dbReference>
<dbReference type="InterPro" id="IPR020472">
    <property type="entry name" value="WD40_PAC1"/>
</dbReference>
<name>A0A3N4M4D1_9PEZI</name>
<dbReference type="InterPro" id="IPR015943">
    <property type="entry name" value="WD40/YVTN_repeat-like_dom_sf"/>
</dbReference>
<feature type="domain" description="U3 small nucleolar RNA-associated protein 13 C-terminal" evidence="8">
    <location>
        <begin position="732"/>
        <end position="881"/>
    </location>
</feature>
<evidence type="ECO:0000259" key="8">
    <source>
        <dbReference type="Pfam" id="PF08625"/>
    </source>
</evidence>
<dbReference type="Proteomes" id="UP000267821">
    <property type="component" value="Unassembled WGS sequence"/>
</dbReference>
<feature type="repeat" description="WD" evidence="6">
    <location>
        <begin position="396"/>
        <end position="437"/>
    </location>
</feature>
<dbReference type="FunCoup" id="A0A3N4M4D1">
    <property type="interactions" value="1061"/>
</dbReference>
<feature type="repeat" description="WD" evidence="6">
    <location>
        <begin position="112"/>
        <end position="153"/>
    </location>
</feature>
<dbReference type="Pfam" id="PF08625">
    <property type="entry name" value="Utp13"/>
    <property type="match status" value="1"/>
</dbReference>
<dbReference type="InParanoid" id="A0A3N4M4D1"/>
<dbReference type="InterPro" id="IPR019775">
    <property type="entry name" value="WD40_repeat_CS"/>
</dbReference>
<dbReference type="InterPro" id="IPR036322">
    <property type="entry name" value="WD40_repeat_dom_sf"/>
</dbReference>
<dbReference type="OrthoDB" id="5414888at2759"/>
<comment type="subcellular location">
    <subcellularLocation>
        <location evidence="1">Nucleus</location>
        <location evidence="1">Nucleolus</location>
    </subcellularLocation>
</comment>
<reference evidence="9 10" key="1">
    <citation type="journal article" date="2018" name="Nat. Ecol. Evol.">
        <title>Pezizomycetes genomes reveal the molecular basis of ectomycorrhizal truffle lifestyle.</title>
        <authorList>
            <person name="Murat C."/>
            <person name="Payen T."/>
            <person name="Noel B."/>
            <person name="Kuo A."/>
            <person name="Morin E."/>
            <person name="Chen J."/>
            <person name="Kohler A."/>
            <person name="Krizsan K."/>
            <person name="Balestrini R."/>
            <person name="Da Silva C."/>
            <person name="Montanini B."/>
            <person name="Hainaut M."/>
            <person name="Levati E."/>
            <person name="Barry K.W."/>
            <person name="Belfiori B."/>
            <person name="Cichocki N."/>
            <person name="Clum A."/>
            <person name="Dockter R.B."/>
            <person name="Fauchery L."/>
            <person name="Guy J."/>
            <person name="Iotti M."/>
            <person name="Le Tacon F."/>
            <person name="Lindquist E.A."/>
            <person name="Lipzen A."/>
            <person name="Malagnac F."/>
            <person name="Mello A."/>
            <person name="Molinier V."/>
            <person name="Miyauchi S."/>
            <person name="Poulain J."/>
            <person name="Riccioni C."/>
            <person name="Rubini A."/>
            <person name="Sitrit Y."/>
            <person name="Splivallo R."/>
            <person name="Traeger S."/>
            <person name="Wang M."/>
            <person name="Zifcakova L."/>
            <person name="Wipf D."/>
            <person name="Zambonelli A."/>
            <person name="Paolocci F."/>
            <person name="Nowrousian M."/>
            <person name="Ottonello S."/>
            <person name="Baldrian P."/>
            <person name="Spatafora J.W."/>
            <person name="Henrissat B."/>
            <person name="Nagy L.G."/>
            <person name="Aury J.M."/>
            <person name="Wincker P."/>
            <person name="Grigoriev I.V."/>
            <person name="Bonfante P."/>
            <person name="Martin F.M."/>
        </authorList>
    </citation>
    <scope>NUCLEOTIDE SEQUENCE [LARGE SCALE GENOMIC DNA]</scope>
    <source>
        <strain evidence="9 10">ATCC MYA-4762</strain>
    </source>
</reference>
<evidence type="ECO:0000313" key="10">
    <source>
        <dbReference type="Proteomes" id="UP000267821"/>
    </source>
</evidence>
<evidence type="ECO:0000256" key="7">
    <source>
        <dbReference type="SAM" id="MobiDB-lite"/>
    </source>
</evidence>
<dbReference type="AlphaFoldDB" id="A0A3N4M4D1"/>
<dbReference type="PRINTS" id="PR00320">
    <property type="entry name" value="GPROTEINBRPT"/>
</dbReference>
<keyword evidence="4" id="KW-0539">Nucleus</keyword>
<evidence type="ECO:0000256" key="6">
    <source>
        <dbReference type="PROSITE-ProRule" id="PRU00221"/>
    </source>
</evidence>
<feature type="compositionally biased region" description="Acidic residues" evidence="7">
    <location>
        <begin position="668"/>
        <end position="678"/>
    </location>
</feature>
<feature type="region of interest" description="Disordered" evidence="7">
    <location>
        <begin position="655"/>
        <end position="692"/>
    </location>
</feature>
<dbReference type="SUPFAM" id="SSF50978">
    <property type="entry name" value="WD40 repeat-like"/>
    <property type="match status" value="2"/>
</dbReference>
<accession>A0A3N4M4D1</accession>
<dbReference type="PANTHER" id="PTHR19854">
    <property type="entry name" value="TRANSDUCIN BETA-LIKE 3"/>
    <property type="match status" value="1"/>
</dbReference>
<feature type="repeat" description="WD" evidence="6">
    <location>
        <begin position="594"/>
        <end position="635"/>
    </location>
</feature>
<sequence>MAPNLCNLKTTFEAQKVIQPFYTGGKVALDQDSQFLVTTLDEDVLIVDYESGDELARMEGDGESVTTLALNPQATLLAICSRSQNMRIYSLVCTPPTLTTKAAVAATLLRSVKAHSAPVHVAETDSTGTLLATGGTEGLVKVWDMKGGFVTHNFRGHGGVVSALKFYSPTLSDGQTGPAASGWKLASGADDTKVRVWDLIKRKCVAVLESHVSVVRGLDWSDDGRVLVSGSRDKVICLWDTKSWKLRNTIPVLEEVETVGFLAPGALKGYANGKADDTQIIYAGGQRNHVRLWDSSSGKEITTQSTTETTYSITDIIYNKAHSNLVSIHSDQAMLIHCLTIFPSPLPVLRTLTGNLDEVIDAQFLTPADSLLALSTNSEDIRVVTTAGSFGDVAVLKGHEDIVICLDRDPSGNWLASGAKDNDARLWKIDADNNSFTCYVKFTGHAESIGAIALPRASSSSSGAPKFLLTGSQDRTVKKWDIPQAGAVKKAPRAVYTRKAHDKDINSIDVSPDDTLFASASQDKTVKIWSLVEGEVLGVLRGHRRGVWSVRFAPSSVNASVLGGQRGGKVVATGSADKTIRLWTLADYSCLKTFEGHANSVLKTIWIHGGQRVASAGGEGLVKVWDVKSGECVSTLDNHQDRVWVLTQSTKAITIDTTPEGEDRKDEDGAEDAEDEGVREEGEKFRPGATQTTEQLTLLSGSSDSTITFWLDTTLQTQLTSTRNATLLVEQEQQLLNYIHQSDYRSAIVLALALNHPGRLLSLFTSVFESPDSPQVAAVEKVLSALDDTQLNILLSRIRDWNTNAKTSGVSQRVLNVLMRSYPAGRFVALAKGRGVGNGMGIGMGMAQVWRGIEAYSERHFRRVEELGEESWVVEFTLGEMESVLGEIQAREMMEEEVVSGEVDVVMA</sequence>
<protein>
    <submittedName>
        <fullName evidence="9">WD40 repeat-like protein</fullName>
    </submittedName>
</protein>
<evidence type="ECO:0000256" key="2">
    <source>
        <dbReference type="ARBA" id="ARBA00022574"/>
    </source>
</evidence>
<dbReference type="PROSITE" id="PS00678">
    <property type="entry name" value="WD_REPEATS_1"/>
    <property type="match status" value="1"/>
</dbReference>
<dbReference type="PROSITE" id="PS50294">
    <property type="entry name" value="WD_REPEATS_REGION"/>
    <property type="match status" value="5"/>
</dbReference>
<dbReference type="Pfam" id="PF00400">
    <property type="entry name" value="WD40"/>
    <property type="match status" value="8"/>
</dbReference>
<dbReference type="Gene3D" id="2.130.10.10">
    <property type="entry name" value="YVTN repeat-like/Quinoprotein amine dehydrogenase"/>
    <property type="match status" value="4"/>
</dbReference>
<evidence type="ECO:0000256" key="1">
    <source>
        <dbReference type="ARBA" id="ARBA00004604"/>
    </source>
</evidence>
<dbReference type="CDD" id="cd00200">
    <property type="entry name" value="WD40"/>
    <property type="match status" value="1"/>
</dbReference>
<keyword evidence="2 6" id="KW-0853">WD repeat</keyword>
<dbReference type="GO" id="GO:0032040">
    <property type="term" value="C:small-subunit processome"/>
    <property type="evidence" value="ECO:0007669"/>
    <property type="project" value="InterPro"/>
</dbReference>
<evidence type="ECO:0000256" key="3">
    <source>
        <dbReference type="ARBA" id="ARBA00022737"/>
    </source>
</evidence>
<feature type="repeat" description="WD" evidence="6">
    <location>
        <begin position="540"/>
        <end position="593"/>
    </location>
</feature>
<evidence type="ECO:0000313" key="9">
    <source>
        <dbReference type="EMBL" id="RPB28838.1"/>
    </source>
</evidence>
<dbReference type="GO" id="GO:0000472">
    <property type="term" value="P:endonucleolytic cleavage to generate mature 5'-end of SSU-rRNA from (SSU-rRNA, 5.8S rRNA, LSU-rRNA)"/>
    <property type="evidence" value="ECO:0007669"/>
    <property type="project" value="TreeGrafter"/>
</dbReference>
<dbReference type="InterPro" id="IPR001680">
    <property type="entry name" value="WD40_rpt"/>
</dbReference>
<keyword evidence="3" id="KW-0677">Repeat</keyword>
<dbReference type="STRING" id="1051890.A0A3N4M4D1"/>
<dbReference type="GO" id="GO:0000480">
    <property type="term" value="P:endonucleolytic cleavage in 5'-ETS of tricistronic rRNA transcript (SSU-rRNA, 5.8S rRNA, LSU-rRNA)"/>
    <property type="evidence" value="ECO:0007669"/>
    <property type="project" value="TreeGrafter"/>
</dbReference>
<gene>
    <name evidence="9" type="ORF">L211DRAFT_864517</name>
</gene>
<feature type="repeat" description="WD" evidence="6">
    <location>
        <begin position="442"/>
        <end position="490"/>
    </location>
</feature>
<dbReference type="PANTHER" id="PTHR19854:SF15">
    <property type="entry name" value="TRANSDUCIN BETA-LIKE PROTEIN 3"/>
    <property type="match status" value="1"/>
</dbReference>
<proteinExistence type="predicted"/>
<organism evidence="9 10">
    <name type="scientific">Terfezia boudieri ATCC MYA-4762</name>
    <dbReference type="NCBI Taxonomy" id="1051890"/>
    <lineage>
        <taxon>Eukaryota</taxon>
        <taxon>Fungi</taxon>
        <taxon>Dikarya</taxon>
        <taxon>Ascomycota</taxon>
        <taxon>Pezizomycotina</taxon>
        <taxon>Pezizomycetes</taxon>
        <taxon>Pezizales</taxon>
        <taxon>Pezizaceae</taxon>
        <taxon>Terfezia</taxon>
    </lineage>
</organism>
<dbReference type="PROSITE" id="PS50082">
    <property type="entry name" value="WD_REPEATS_2"/>
    <property type="match status" value="8"/>
</dbReference>
<dbReference type="GO" id="GO:0030686">
    <property type="term" value="C:90S preribosome"/>
    <property type="evidence" value="ECO:0007669"/>
    <property type="project" value="TreeGrafter"/>
</dbReference>